<dbReference type="PANTHER" id="PTHR43479">
    <property type="entry name" value="ACREF/ENVCD OPERON REPRESSOR-RELATED"/>
    <property type="match status" value="1"/>
</dbReference>
<sequence>MRVSKPPEERKREMIDTAMKLFASKGYEATTMTDIAKEMNVVSGLCYRYFKSKEELYYTALELYANECAAPIIQVLDAEYDSIEEYMKQLAIRFRQTDGRERYHDFFHGIGNELFHKQLEYQMLKVTQSHMIAMLERLKENRVIKVENCKSMGLFILHGQMPIINDDSISTEDKIRIITDLVNKLIY</sequence>
<evidence type="ECO:0000313" key="4">
    <source>
        <dbReference type="EMBL" id="SHM00602.1"/>
    </source>
</evidence>
<feature type="domain" description="HTH tetR-type" evidence="3">
    <location>
        <begin position="8"/>
        <end position="68"/>
    </location>
</feature>
<dbReference type="EMBL" id="FRCP01000005">
    <property type="protein sequence ID" value="SHM00602.1"/>
    <property type="molecule type" value="Genomic_DNA"/>
</dbReference>
<gene>
    <name evidence="4" type="ORF">SAMN02746066_00491</name>
</gene>
<dbReference type="PANTHER" id="PTHR43479:SF11">
    <property type="entry name" value="ACREF_ENVCD OPERON REPRESSOR-RELATED"/>
    <property type="match status" value="1"/>
</dbReference>
<dbReference type="InterPro" id="IPR001647">
    <property type="entry name" value="HTH_TetR"/>
</dbReference>
<dbReference type="PRINTS" id="PR00455">
    <property type="entry name" value="HTHTETR"/>
</dbReference>
<dbReference type="GO" id="GO:0003677">
    <property type="term" value="F:DNA binding"/>
    <property type="evidence" value="ECO:0007669"/>
    <property type="project" value="UniProtKB-UniRule"/>
</dbReference>
<evidence type="ECO:0000313" key="5">
    <source>
        <dbReference type="Proteomes" id="UP000184038"/>
    </source>
</evidence>
<name>A0A1M7F946_9FIRM</name>
<accession>A0A1M7F946</accession>
<dbReference type="Proteomes" id="UP000184038">
    <property type="component" value="Unassembled WGS sequence"/>
</dbReference>
<dbReference type="SUPFAM" id="SSF46689">
    <property type="entry name" value="Homeodomain-like"/>
    <property type="match status" value="1"/>
</dbReference>
<keyword evidence="5" id="KW-1185">Reference proteome</keyword>
<dbReference type="PROSITE" id="PS50977">
    <property type="entry name" value="HTH_TETR_2"/>
    <property type="match status" value="1"/>
</dbReference>
<dbReference type="RefSeq" id="WP_073282361.1">
    <property type="nucleotide sequence ID" value="NZ_FRCP01000005.1"/>
</dbReference>
<dbReference type="STRING" id="1120996.SAMN02746066_00491"/>
<reference evidence="4 5" key="1">
    <citation type="submission" date="2016-11" db="EMBL/GenBank/DDBJ databases">
        <authorList>
            <person name="Jaros S."/>
            <person name="Januszkiewicz K."/>
            <person name="Wedrychowicz H."/>
        </authorList>
    </citation>
    <scope>NUCLEOTIDE SEQUENCE [LARGE SCALE GENOMIC DNA]</scope>
    <source>
        <strain evidence="4 5">DSM 15930</strain>
    </source>
</reference>
<dbReference type="InterPro" id="IPR009057">
    <property type="entry name" value="Homeodomain-like_sf"/>
</dbReference>
<evidence type="ECO:0000259" key="3">
    <source>
        <dbReference type="PROSITE" id="PS50977"/>
    </source>
</evidence>
<proteinExistence type="predicted"/>
<dbReference type="Gene3D" id="1.10.357.10">
    <property type="entry name" value="Tetracycline Repressor, domain 2"/>
    <property type="match status" value="1"/>
</dbReference>
<keyword evidence="1 2" id="KW-0238">DNA-binding</keyword>
<dbReference type="AlphaFoldDB" id="A0A1M7F946"/>
<evidence type="ECO:0000256" key="1">
    <source>
        <dbReference type="ARBA" id="ARBA00023125"/>
    </source>
</evidence>
<organism evidence="4 5">
    <name type="scientific">Anaerosporobacter mobilis DSM 15930</name>
    <dbReference type="NCBI Taxonomy" id="1120996"/>
    <lineage>
        <taxon>Bacteria</taxon>
        <taxon>Bacillati</taxon>
        <taxon>Bacillota</taxon>
        <taxon>Clostridia</taxon>
        <taxon>Lachnospirales</taxon>
        <taxon>Lachnospiraceae</taxon>
        <taxon>Anaerosporobacter</taxon>
    </lineage>
</organism>
<dbReference type="Pfam" id="PF00440">
    <property type="entry name" value="TetR_N"/>
    <property type="match status" value="1"/>
</dbReference>
<dbReference type="InterPro" id="IPR050624">
    <property type="entry name" value="HTH-type_Tx_Regulator"/>
</dbReference>
<evidence type="ECO:0000256" key="2">
    <source>
        <dbReference type="PROSITE-ProRule" id="PRU00335"/>
    </source>
</evidence>
<feature type="DNA-binding region" description="H-T-H motif" evidence="2">
    <location>
        <begin position="31"/>
        <end position="50"/>
    </location>
</feature>
<protein>
    <submittedName>
        <fullName evidence="4">Transcriptional regulator, TetR family</fullName>
    </submittedName>
</protein>